<sequence length="34" mass="3917">GRKLSTDLPKHVKKDIPTRSCYRSIFKNITGSRL</sequence>
<organism evidence="1 2">
    <name type="scientific">Caerostris darwini</name>
    <dbReference type="NCBI Taxonomy" id="1538125"/>
    <lineage>
        <taxon>Eukaryota</taxon>
        <taxon>Metazoa</taxon>
        <taxon>Ecdysozoa</taxon>
        <taxon>Arthropoda</taxon>
        <taxon>Chelicerata</taxon>
        <taxon>Arachnida</taxon>
        <taxon>Araneae</taxon>
        <taxon>Araneomorphae</taxon>
        <taxon>Entelegynae</taxon>
        <taxon>Araneoidea</taxon>
        <taxon>Araneidae</taxon>
        <taxon>Caerostris</taxon>
    </lineage>
</organism>
<dbReference type="EMBL" id="BPLQ01011141">
    <property type="protein sequence ID" value="GIY55911.1"/>
    <property type="molecule type" value="Genomic_DNA"/>
</dbReference>
<evidence type="ECO:0000313" key="1">
    <source>
        <dbReference type="EMBL" id="GIY55911.1"/>
    </source>
</evidence>
<evidence type="ECO:0000313" key="2">
    <source>
        <dbReference type="Proteomes" id="UP001054837"/>
    </source>
</evidence>
<name>A0AAV4UDT4_9ARAC</name>
<feature type="non-terminal residue" evidence="1">
    <location>
        <position position="1"/>
    </location>
</feature>
<accession>A0AAV4UDT4</accession>
<protein>
    <submittedName>
        <fullName evidence="1">Uncharacterized protein</fullName>
    </submittedName>
</protein>
<comment type="caution">
    <text evidence="1">The sequence shown here is derived from an EMBL/GenBank/DDBJ whole genome shotgun (WGS) entry which is preliminary data.</text>
</comment>
<reference evidence="1 2" key="1">
    <citation type="submission" date="2021-06" db="EMBL/GenBank/DDBJ databases">
        <title>Caerostris darwini draft genome.</title>
        <authorList>
            <person name="Kono N."/>
            <person name="Arakawa K."/>
        </authorList>
    </citation>
    <scope>NUCLEOTIDE SEQUENCE [LARGE SCALE GENOMIC DNA]</scope>
</reference>
<dbReference type="Proteomes" id="UP001054837">
    <property type="component" value="Unassembled WGS sequence"/>
</dbReference>
<dbReference type="AlphaFoldDB" id="A0AAV4UDT4"/>
<keyword evidence="2" id="KW-1185">Reference proteome</keyword>
<proteinExistence type="predicted"/>
<gene>
    <name evidence="1" type="ORF">CDAR_20341</name>
</gene>